<evidence type="ECO:0000256" key="1">
    <source>
        <dbReference type="ARBA" id="ARBA00010944"/>
    </source>
</evidence>
<dbReference type="PANTHER" id="PTHR10491">
    <property type="entry name" value="DTDP-4-DEHYDRORHAMNOSE REDUCTASE"/>
    <property type="match status" value="1"/>
</dbReference>
<dbReference type="InterPro" id="IPR036291">
    <property type="entry name" value="NAD(P)-bd_dom_sf"/>
</dbReference>
<evidence type="ECO:0000313" key="5">
    <source>
        <dbReference type="Proteomes" id="UP001589783"/>
    </source>
</evidence>
<feature type="domain" description="RmlD-like substrate binding" evidence="3">
    <location>
        <begin position="7"/>
        <end position="297"/>
    </location>
</feature>
<comment type="pathway">
    <text evidence="2">Carbohydrate biosynthesis; dTDP-L-rhamnose biosynthesis.</text>
</comment>
<organism evidence="4 5">
    <name type="scientific">Gordonia phosphorivorans</name>
    <dbReference type="NCBI Taxonomy" id="1056982"/>
    <lineage>
        <taxon>Bacteria</taxon>
        <taxon>Bacillati</taxon>
        <taxon>Actinomycetota</taxon>
        <taxon>Actinomycetes</taxon>
        <taxon>Mycobacteriales</taxon>
        <taxon>Gordoniaceae</taxon>
        <taxon>Gordonia</taxon>
    </lineage>
</organism>
<dbReference type="Pfam" id="PF04321">
    <property type="entry name" value="RmlD_sub_bind"/>
    <property type="match status" value="1"/>
</dbReference>
<dbReference type="Proteomes" id="UP001589783">
    <property type="component" value="Unassembled WGS sequence"/>
</dbReference>
<dbReference type="PANTHER" id="PTHR10491:SF4">
    <property type="entry name" value="METHIONINE ADENOSYLTRANSFERASE 2 SUBUNIT BETA"/>
    <property type="match status" value="1"/>
</dbReference>
<accession>A0ABV6H3S3</accession>
<evidence type="ECO:0000256" key="2">
    <source>
        <dbReference type="RuleBase" id="RU364082"/>
    </source>
</evidence>
<dbReference type="Gene3D" id="3.90.25.10">
    <property type="entry name" value="UDP-galactose 4-epimerase, domain 1"/>
    <property type="match status" value="1"/>
</dbReference>
<keyword evidence="5" id="KW-1185">Reference proteome</keyword>
<dbReference type="InterPro" id="IPR005913">
    <property type="entry name" value="dTDP_dehydrorham_reduct"/>
</dbReference>
<dbReference type="Gene3D" id="3.40.50.720">
    <property type="entry name" value="NAD(P)-binding Rossmann-like Domain"/>
    <property type="match status" value="1"/>
</dbReference>
<evidence type="ECO:0000259" key="3">
    <source>
        <dbReference type="Pfam" id="PF04321"/>
    </source>
</evidence>
<keyword evidence="2" id="KW-0521">NADP</keyword>
<keyword evidence="2 4" id="KW-0560">Oxidoreductase</keyword>
<dbReference type="GO" id="GO:0008831">
    <property type="term" value="F:dTDP-4-dehydrorhamnose reductase activity"/>
    <property type="evidence" value="ECO:0007669"/>
    <property type="project" value="UniProtKB-EC"/>
</dbReference>
<protein>
    <recommendedName>
        <fullName evidence="2">dTDP-4-dehydrorhamnose reductase</fullName>
        <ecNumber evidence="2">1.1.1.133</ecNumber>
    </recommendedName>
</protein>
<comment type="caution">
    <text evidence="4">The sequence shown here is derived from an EMBL/GenBank/DDBJ whole genome shotgun (WGS) entry which is preliminary data.</text>
</comment>
<proteinExistence type="inferred from homology"/>
<dbReference type="RefSeq" id="WP_382359836.1">
    <property type="nucleotide sequence ID" value="NZ_JBHLWV010000005.1"/>
</dbReference>
<reference evidence="4 5" key="1">
    <citation type="submission" date="2024-09" db="EMBL/GenBank/DDBJ databases">
        <authorList>
            <person name="Sun Q."/>
            <person name="Mori K."/>
        </authorList>
    </citation>
    <scope>NUCLEOTIDE SEQUENCE [LARGE SCALE GENOMIC DNA]</scope>
    <source>
        <strain evidence="4 5">CCM 7957</strain>
    </source>
</reference>
<dbReference type="EC" id="1.1.1.133" evidence="2"/>
<evidence type="ECO:0000313" key="4">
    <source>
        <dbReference type="EMBL" id="MFC0313523.1"/>
    </source>
</evidence>
<dbReference type="NCBIfam" id="TIGR01214">
    <property type="entry name" value="rmlD"/>
    <property type="match status" value="1"/>
</dbReference>
<dbReference type="CDD" id="cd05254">
    <property type="entry name" value="dTDP_HR_like_SDR_e"/>
    <property type="match status" value="1"/>
</dbReference>
<name>A0ABV6H3S3_9ACTN</name>
<dbReference type="InterPro" id="IPR029903">
    <property type="entry name" value="RmlD-like-bd"/>
</dbReference>
<dbReference type="SUPFAM" id="SSF51735">
    <property type="entry name" value="NAD(P)-binding Rossmann-fold domains"/>
    <property type="match status" value="1"/>
</dbReference>
<sequence>MTPMSTRIHLLGAAGQLGAALALRRPSTADLVGYTSAEVDLTDAAQVAAALRGLAAGDVVINAAAYTDVDGAEQDAATAFAINADGPGRLAAATAAAGARLIHVSTDYVFGPPPGRTAPLEPDDLDPAATPATVYGASKAAGERAALAADPSTTIVRTAWVYTGAATSPDFVGTMRRLEAARPEVAVVDDQRGSPTYVVDLADGLWELVDQVRRAPARTAGAVLHAAGGGEATWYDLARAVFTEVGADPARVRPCTTADFPRPAPRPAFSVLSGRSWAAAGLTPLPHWRTSLAAAVAAAPDRIP</sequence>
<comment type="function">
    <text evidence="2">Catalyzes the reduction of dTDP-6-deoxy-L-lyxo-4-hexulose to yield dTDP-L-rhamnose.</text>
</comment>
<gene>
    <name evidence="4" type="primary">rfbD</name>
    <name evidence="4" type="ORF">ACFFJD_01480</name>
</gene>
<dbReference type="EMBL" id="JBHLWV010000005">
    <property type="protein sequence ID" value="MFC0313523.1"/>
    <property type="molecule type" value="Genomic_DNA"/>
</dbReference>
<comment type="similarity">
    <text evidence="1 2">Belongs to the dTDP-4-dehydrorhamnose reductase family.</text>
</comment>